<accession>A0A6G8IKU2</accession>
<organism evidence="8 9">
    <name type="scientific">Hydrogenophaga crocea</name>
    <dbReference type="NCBI Taxonomy" id="2716225"/>
    <lineage>
        <taxon>Bacteria</taxon>
        <taxon>Pseudomonadati</taxon>
        <taxon>Pseudomonadota</taxon>
        <taxon>Betaproteobacteria</taxon>
        <taxon>Burkholderiales</taxon>
        <taxon>Comamonadaceae</taxon>
        <taxon>Hydrogenophaga</taxon>
    </lineage>
</organism>
<dbReference type="PANTHER" id="PTHR23426">
    <property type="entry name" value="FERREDOXIN/ADRENODOXIN"/>
    <property type="match status" value="1"/>
</dbReference>
<dbReference type="RefSeq" id="WP_166229122.1">
    <property type="nucleotide sequence ID" value="NZ_CP049989.1"/>
</dbReference>
<keyword evidence="3" id="KW-0479">Metal-binding</keyword>
<dbReference type="GO" id="GO:0140647">
    <property type="term" value="P:P450-containing electron transport chain"/>
    <property type="evidence" value="ECO:0007669"/>
    <property type="project" value="InterPro"/>
</dbReference>
<keyword evidence="4" id="KW-0408">Iron</keyword>
<evidence type="ECO:0000313" key="9">
    <source>
        <dbReference type="Proteomes" id="UP000503162"/>
    </source>
</evidence>
<dbReference type="InterPro" id="IPR001041">
    <property type="entry name" value="2Fe-2S_ferredoxin-type"/>
</dbReference>
<dbReference type="InterPro" id="IPR012675">
    <property type="entry name" value="Beta-grasp_dom_sf"/>
</dbReference>
<dbReference type="PANTHER" id="PTHR23426:SF65">
    <property type="entry name" value="FERREDOXIN-2, MITOCHONDRIAL"/>
    <property type="match status" value="1"/>
</dbReference>
<evidence type="ECO:0000256" key="2">
    <source>
        <dbReference type="ARBA" id="ARBA00022714"/>
    </source>
</evidence>
<name>A0A6G8IKU2_9BURK</name>
<dbReference type="Pfam" id="PF00111">
    <property type="entry name" value="Fer2"/>
    <property type="match status" value="1"/>
</dbReference>
<reference evidence="8 9" key="1">
    <citation type="submission" date="2020-03" db="EMBL/GenBank/DDBJ databases">
        <title>Hydrogenophaga sp. nov. isolated from cyanobacterial mat.</title>
        <authorList>
            <person name="Thorat V."/>
            <person name="Kirdat K."/>
            <person name="Tiwarekar B."/>
            <person name="Costa E.D."/>
            <person name="Yadav A."/>
        </authorList>
    </citation>
    <scope>NUCLEOTIDE SEQUENCE [LARGE SCALE GENOMIC DNA]</scope>
    <source>
        <strain evidence="8 9">BA0156</strain>
    </source>
</reference>
<dbReference type="InterPro" id="IPR018298">
    <property type="entry name" value="Adrenodoxin_Fe-S_BS"/>
</dbReference>
<evidence type="ECO:0000256" key="1">
    <source>
        <dbReference type="ARBA" id="ARBA00010914"/>
    </source>
</evidence>
<dbReference type="Gene3D" id="3.10.20.30">
    <property type="match status" value="1"/>
</dbReference>
<dbReference type="KEGG" id="hcz:G9Q37_17275"/>
<dbReference type="AlphaFoldDB" id="A0A6G8IKU2"/>
<evidence type="ECO:0000259" key="7">
    <source>
        <dbReference type="PROSITE" id="PS51085"/>
    </source>
</evidence>
<evidence type="ECO:0000256" key="5">
    <source>
        <dbReference type="ARBA" id="ARBA00023014"/>
    </source>
</evidence>
<comment type="cofactor">
    <cofactor evidence="6">
        <name>[2Fe-2S] cluster</name>
        <dbReference type="ChEBI" id="CHEBI:190135"/>
    </cofactor>
</comment>
<dbReference type="PROSITE" id="PS51085">
    <property type="entry name" value="2FE2S_FER_2"/>
    <property type="match status" value="1"/>
</dbReference>
<gene>
    <name evidence="8" type="ORF">G9Q37_17275</name>
</gene>
<sequence>MPKIVFIDHLGTRYETEAPVGRNLMQVALDHGVPGILGDCGGACSCATCHGYIGEPWAAQLPERSATEVFMLEAVVDERPDSRLCCQIKVRPELEGLVVRLPAEQA</sequence>
<keyword evidence="5" id="KW-0411">Iron-sulfur</keyword>
<dbReference type="GO" id="GO:0051537">
    <property type="term" value="F:2 iron, 2 sulfur cluster binding"/>
    <property type="evidence" value="ECO:0007669"/>
    <property type="project" value="UniProtKB-KW"/>
</dbReference>
<dbReference type="EMBL" id="CP049989">
    <property type="protein sequence ID" value="QIM53781.1"/>
    <property type="molecule type" value="Genomic_DNA"/>
</dbReference>
<dbReference type="InterPro" id="IPR001055">
    <property type="entry name" value="Adrenodoxin-like"/>
</dbReference>
<dbReference type="Proteomes" id="UP000503162">
    <property type="component" value="Chromosome"/>
</dbReference>
<dbReference type="GO" id="GO:0046872">
    <property type="term" value="F:metal ion binding"/>
    <property type="evidence" value="ECO:0007669"/>
    <property type="project" value="UniProtKB-KW"/>
</dbReference>
<proteinExistence type="inferred from homology"/>
<evidence type="ECO:0000313" key="8">
    <source>
        <dbReference type="EMBL" id="QIM53781.1"/>
    </source>
</evidence>
<keyword evidence="2" id="KW-0001">2Fe-2S</keyword>
<dbReference type="PROSITE" id="PS00814">
    <property type="entry name" value="ADX"/>
    <property type="match status" value="1"/>
</dbReference>
<dbReference type="CDD" id="cd00207">
    <property type="entry name" value="fer2"/>
    <property type="match status" value="1"/>
</dbReference>
<dbReference type="GO" id="GO:0005829">
    <property type="term" value="C:cytosol"/>
    <property type="evidence" value="ECO:0007669"/>
    <property type="project" value="TreeGrafter"/>
</dbReference>
<dbReference type="SUPFAM" id="SSF54292">
    <property type="entry name" value="2Fe-2S ferredoxin-like"/>
    <property type="match status" value="1"/>
</dbReference>
<evidence type="ECO:0000256" key="3">
    <source>
        <dbReference type="ARBA" id="ARBA00022723"/>
    </source>
</evidence>
<comment type="similarity">
    <text evidence="1">Belongs to the adrenodoxin/putidaredoxin family.</text>
</comment>
<evidence type="ECO:0000256" key="6">
    <source>
        <dbReference type="ARBA" id="ARBA00034078"/>
    </source>
</evidence>
<protein>
    <submittedName>
        <fullName evidence="8">2Fe-2S iron-sulfur cluster binding domain-containing protein</fullName>
    </submittedName>
</protein>
<evidence type="ECO:0000256" key="4">
    <source>
        <dbReference type="ARBA" id="ARBA00023004"/>
    </source>
</evidence>
<dbReference type="InterPro" id="IPR036010">
    <property type="entry name" value="2Fe-2S_ferredoxin-like_sf"/>
</dbReference>
<feature type="domain" description="2Fe-2S ferredoxin-type" evidence="7">
    <location>
        <begin position="2"/>
        <end position="105"/>
    </location>
</feature>
<dbReference type="GO" id="GO:0009055">
    <property type="term" value="F:electron transfer activity"/>
    <property type="evidence" value="ECO:0007669"/>
    <property type="project" value="TreeGrafter"/>
</dbReference>
<keyword evidence="9" id="KW-1185">Reference proteome</keyword>